<evidence type="ECO:0000256" key="3">
    <source>
        <dbReference type="SAM" id="Phobius"/>
    </source>
</evidence>
<comment type="similarity">
    <text evidence="1">Belongs to the membrane fusion protein (MFP) (TC 8.A.1) family.</text>
</comment>
<gene>
    <name evidence="6" type="ORF">SAMN04487859_1497</name>
</gene>
<keyword evidence="3" id="KW-0472">Membrane</keyword>
<evidence type="ECO:0000259" key="5">
    <source>
        <dbReference type="Pfam" id="PF25954"/>
    </source>
</evidence>
<keyword evidence="7" id="KW-1185">Reference proteome</keyword>
<dbReference type="Gene3D" id="2.40.50.100">
    <property type="match status" value="1"/>
</dbReference>
<evidence type="ECO:0000256" key="2">
    <source>
        <dbReference type="SAM" id="MobiDB-lite"/>
    </source>
</evidence>
<dbReference type="AlphaFoldDB" id="A0A1I5H1P7"/>
<dbReference type="Proteomes" id="UP000198599">
    <property type="component" value="Unassembled WGS sequence"/>
</dbReference>
<dbReference type="NCBIfam" id="TIGR01730">
    <property type="entry name" value="RND_mfp"/>
    <property type="match status" value="1"/>
</dbReference>
<dbReference type="EMBL" id="FOVP01000049">
    <property type="protein sequence ID" value="SFO42238.1"/>
    <property type="molecule type" value="Genomic_DNA"/>
</dbReference>
<dbReference type="Gene3D" id="2.40.420.20">
    <property type="match status" value="1"/>
</dbReference>
<sequence>MKTLKRIFYAILSLTIIAGAYGIAFGVPEQVAQLRGGSATETADAPQNARAGQRGQNRATTVVLTSLEARKYTLVLRTVGSAVSLHRTEVTASDAGEVVETALQANGMVEKGDVLLRLDDRTEQFALEIAEANRDQVQATVTRYEGLRSNGSSVVTDVALSEARVALRLAEANVGLAQVALNDRTIVAPISGRLGLTDVSVGDRLSSGDAIVTIDDTSSLLATFEVPERSIGLLTEGKQVLVSTPTYTGRIFEGEITAFDSRLDSVTRSATVQAKIENPDGLLLAGMTFAIRMTEETDPLPVVPATAITWNRSGAGIWIAEEGSTRRVPVTIRYREGDRVWVEADAPLGAQIVAEGAMKLRDGAQVTVAGARKGPGA</sequence>
<keyword evidence="3" id="KW-1133">Transmembrane helix</keyword>
<dbReference type="PANTHER" id="PTHR30469">
    <property type="entry name" value="MULTIDRUG RESISTANCE PROTEIN MDTA"/>
    <property type="match status" value="1"/>
</dbReference>
<feature type="region of interest" description="Disordered" evidence="2">
    <location>
        <begin position="38"/>
        <end position="57"/>
    </location>
</feature>
<dbReference type="Pfam" id="PF25954">
    <property type="entry name" value="Beta-barrel_RND_2"/>
    <property type="match status" value="1"/>
</dbReference>
<dbReference type="STRING" id="1005928.SAMN04487859_1497"/>
<organism evidence="6 7">
    <name type="scientific">Roseovarius lutimaris</name>
    <dbReference type="NCBI Taxonomy" id="1005928"/>
    <lineage>
        <taxon>Bacteria</taxon>
        <taxon>Pseudomonadati</taxon>
        <taxon>Pseudomonadota</taxon>
        <taxon>Alphaproteobacteria</taxon>
        <taxon>Rhodobacterales</taxon>
        <taxon>Roseobacteraceae</taxon>
        <taxon>Roseovarius</taxon>
    </lineage>
</organism>
<dbReference type="SUPFAM" id="SSF111369">
    <property type="entry name" value="HlyD-like secretion proteins"/>
    <property type="match status" value="1"/>
</dbReference>
<evidence type="ECO:0000313" key="6">
    <source>
        <dbReference type="EMBL" id="SFO42238.1"/>
    </source>
</evidence>
<evidence type="ECO:0000313" key="7">
    <source>
        <dbReference type="Proteomes" id="UP000198599"/>
    </source>
</evidence>
<reference evidence="7" key="1">
    <citation type="submission" date="2016-10" db="EMBL/GenBank/DDBJ databases">
        <authorList>
            <person name="Varghese N."/>
            <person name="Submissions S."/>
        </authorList>
    </citation>
    <scope>NUCLEOTIDE SEQUENCE [LARGE SCALE GENOMIC DNA]</scope>
    <source>
        <strain evidence="7">DSM 28463</strain>
    </source>
</reference>
<dbReference type="PANTHER" id="PTHR30469:SF11">
    <property type="entry name" value="BLL4320 PROTEIN"/>
    <property type="match status" value="1"/>
</dbReference>
<evidence type="ECO:0000256" key="1">
    <source>
        <dbReference type="ARBA" id="ARBA00009477"/>
    </source>
</evidence>
<feature type="domain" description="CusB-like beta-barrel" evidence="5">
    <location>
        <begin position="224"/>
        <end position="296"/>
    </location>
</feature>
<protein>
    <submittedName>
        <fullName evidence="6">RND family efflux transporter, MFP subunit</fullName>
    </submittedName>
</protein>
<dbReference type="Pfam" id="PF25917">
    <property type="entry name" value="BSH_RND"/>
    <property type="match status" value="1"/>
</dbReference>
<accession>A0A1I5H1P7</accession>
<dbReference type="FunFam" id="2.40.30.170:FF:000010">
    <property type="entry name" value="Efflux RND transporter periplasmic adaptor subunit"/>
    <property type="match status" value="1"/>
</dbReference>
<feature type="domain" description="Multidrug resistance protein MdtA-like barrel-sandwich hybrid" evidence="4">
    <location>
        <begin position="88"/>
        <end position="211"/>
    </location>
</feature>
<proteinExistence type="inferred from homology"/>
<dbReference type="GO" id="GO:0015562">
    <property type="term" value="F:efflux transmembrane transporter activity"/>
    <property type="evidence" value="ECO:0007669"/>
    <property type="project" value="TreeGrafter"/>
</dbReference>
<feature type="transmembrane region" description="Helical" evidence="3">
    <location>
        <begin position="7"/>
        <end position="27"/>
    </location>
</feature>
<name>A0A1I5H1P7_9RHOB</name>
<dbReference type="Gene3D" id="1.10.287.470">
    <property type="entry name" value="Helix hairpin bin"/>
    <property type="match status" value="1"/>
</dbReference>
<dbReference type="RefSeq" id="WP_092842441.1">
    <property type="nucleotide sequence ID" value="NZ_FOVP01000049.1"/>
</dbReference>
<evidence type="ECO:0000259" key="4">
    <source>
        <dbReference type="Pfam" id="PF25917"/>
    </source>
</evidence>
<dbReference type="InterPro" id="IPR058625">
    <property type="entry name" value="MdtA-like_BSH"/>
</dbReference>
<dbReference type="InterPro" id="IPR058792">
    <property type="entry name" value="Beta-barrel_RND_2"/>
</dbReference>
<dbReference type="Gene3D" id="2.40.30.170">
    <property type="match status" value="1"/>
</dbReference>
<dbReference type="InterPro" id="IPR006143">
    <property type="entry name" value="RND_pump_MFP"/>
</dbReference>
<dbReference type="GO" id="GO:1990281">
    <property type="term" value="C:efflux pump complex"/>
    <property type="evidence" value="ECO:0007669"/>
    <property type="project" value="TreeGrafter"/>
</dbReference>
<dbReference type="OrthoDB" id="9806939at2"/>
<keyword evidence="3" id="KW-0812">Transmembrane</keyword>